<comment type="caution">
    <text evidence="2">The sequence shown here is derived from an EMBL/GenBank/DDBJ whole genome shotgun (WGS) entry which is preliminary data.</text>
</comment>
<evidence type="ECO:0000313" key="3">
    <source>
        <dbReference type="Proteomes" id="UP000241444"/>
    </source>
</evidence>
<reference evidence="3" key="1">
    <citation type="submission" date="2017-11" db="EMBL/GenBank/DDBJ databases">
        <authorList>
            <person name="Kuznetsova I."/>
            <person name="Sazanova A."/>
            <person name="Chirak E."/>
            <person name="Safronova V."/>
            <person name="Willems A."/>
        </authorList>
    </citation>
    <scope>NUCLEOTIDE SEQUENCE [LARGE SCALE GENOMIC DNA]</scope>
    <source>
        <strain evidence="3">STM 196</strain>
    </source>
</reference>
<organism evidence="2 3">
    <name type="scientific">Phyllobacterium brassicacearum</name>
    <dbReference type="NCBI Taxonomy" id="314235"/>
    <lineage>
        <taxon>Bacteria</taxon>
        <taxon>Pseudomonadati</taxon>
        <taxon>Pseudomonadota</taxon>
        <taxon>Alphaproteobacteria</taxon>
        <taxon>Hyphomicrobiales</taxon>
        <taxon>Phyllobacteriaceae</taxon>
        <taxon>Phyllobacterium</taxon>
    </lineage>
</organism>
<dbReference type="InterPro" id="IPR003346">
    <property type="entry name" value="Transposase_20"/>
</dbReference>
<feature type="domain" description="Transposase IS116/IS110/IS902 C-terminal" evidence="1">
    <location>
        <begin position="54"/>
        <end position="105"/>
    </location>
</feature>
<dbReference type="AlphaFoldDB" id="A0A2P7BUU8"/>
<dbReference type="OrthoDB" id="7459855at2"/>
<dbReference type="GO" id="GO:0006313">
    <property type="term" value="P:DNA transposition"/>
    <property type="evidence" value="ECO:0007669"/>
    <property type="project" value="InterPro"/>
</dbReference>
<gene>
    <name evidence="2" type="ORF">CU102_03575</name>
</gene>
<accession>A0A2P7BUU8</accession>
<dbReference type="GO" id="GO:0003677">
    <property type="term" value="F:DNA binding"/>
    <property type="evidence" value="ECO:0007669"/>
    <property type="project" value="InterPro"/>
</dbReference>
<evidence type="ECO:0000313" key="2">
    <source>
        <dbReference type="EMBL" id="PSH70182.1"/>
    </source>
</evidence>
<dbReference type="GO" id="GO:0004803">
    <property type="term" value="F:transposase activity"/>
    <property type="evidence" value="ECO:0007669"/>
    <property type="project" value="InterPro"/>
</dbReference>
<evidence type="ECO:0000259" key="1">
    <source>
        <dbReference type="Pfam" id="PF02371"/>
    </source>
</evidence>
<proteinExistence type="predicted"/>
<keyword evidence="3" id="KW-1185">Reference proteome</keyword>
<sequence>MTSPGCWREAHLKQQIGRELDRLELLVDQIKSVGAECDAMLATEKAISPVPAMLICALKGIGADLATVLWSEGLSRHYDNRRQLAAYAGLAATPWKSGAIDHEQGCRSSAIRGCDRRSFNSLGYGCAIVAARHPKALWIGYQLDLYPRKFFCIRNLCKRYRPPAGSADATHHLVMTLFSPLGAWSITRIFTGFLPTFLPLCH</sequence>
<protein>
    <recommendedName>
        <fullName evidence="1">Transposase IS116/IS110/IS902 C-terminal domain-containing protein</fullName>
    </recommendedName>
</protein>
<name>A0A2P7BUU8_9HYPH</name>
<dbReference type="Proteomes" id="UP000241444">
    <property type="component" value="Unassembled WGS sequence"/>
</dbReference>
<dbReference type="EMBL" id="PGGO01000002">
    <property type="protein sequence ID" value="PSH70182.1"/>
    <property type="molecule type" value="Genomic_DNA"/>
</dbReference>
<dbReference type="Pfam" id="PF02371">
    <property type="entry name" value="Transposase_20"/>
    <property type="match status" value="1"/>
</dbReference>